<keyword evidence="4 5" id="KW-0472">Membrane</keyword>
<dbReference type="Proteomes" id="UP000533476">
    <property type="component" value="Unassembled WGS sequence"/>
</dbReference>
<organism evidence="6 7">
    <name type="scientific">Sulfobacillus harzensis</name>
    <dbReference type="NCBI Taxonomy" id="2729629"/>
    <lineage>
        <taxon>Bacteria</taxon>
        <taxon>Bacillati</taxon>
        <taxon>Bacillota</taxon>
        <taxon>Clostridia</taxon>
        <taxon>Eubacteriales</taxon>
        <taxon>Clostridiales Family XVII. Incertae Sedis</taxon>
        <taxon>Sulfobacillus</taxon>
    </lineage>
</organism>
<name>A0A7Y0L613_9FIRM</name>
<accession>A0A7Y0L613</accession>
<feature type="transmembrane region" description="Helical" evidence="5">
    <location>
        <begin position="46"/>
        <end position="69"/>
    </location>
</feature>
<dbReference type="GO" id="GO:0005384">
    <property type="term" value="F:manganese ion transmembrane transporter activity"/>
    <property type="evidence" value="ECO:0007669"/>
    <property type="project" value="InterPro"/>
</dbReference>
<evidence type="ECO:0000313" key="6">
    <source>
        <dbReference type="EMBL" id="NMP23602.1"/>
    </source>
</evidence>
<evidence type="ECO:0000256" key="1">
    <source>
        <dbReference type="ARBA" id="ARBA00004127"/>
    </source>
</evidence>
<comment type="subcellular location">
    <subcellularLocation>
        <location evidence="1">Endomembrane system</location>
        <topology evidence="1">Multi-pass membrane protein</topology>
    </subcellularLocation>
</comment>
<evidence type="ECO:0000256" key="3">
    <source>
        <dbReference type="ARBA" id="ARBA00022989"/>
    </source>
</evidence>
<keyword evidence="2 5" id="KW-0812">Transmembrane</keyword>
<dbReference type="PANTHER" id="PTHR31851">
    <property type="entry name" value="FE(2+)/MN(2+) TRANSPORTER PCL1"/>
    <property type="match status" value="1"/>
</dbReference>
<evidence type="ECO:0000256" key="5">
    <source>
        <dbReference type="SAM" id="Phobius"/>
    </source>
</evidence>
<evidence type="ECO:0000256" key="2">
    <source>
        <dbReference type="ARBA" id="ARBA00022692"/>
    </source>
</evidence>
<keyword evidence="3 5" id="KW-1133">Transmembrane helix</keyword>
<gene>
    <name evidence="6" type="ORF">HIJ39_14750</name>
</gene>
<dbReference type="GO" id="GO:0030026">
    <property type="term" value="P:intracellular manganese ion homeostasis"/>
    <property type="evidence" value="ECO:0007669"/>
    <property type="project" value="InterPro"/>
</dbReference>
<protein>
    <submittedName>
        <fullName evidence="6">Iron transporter</fullName>
    </submittedName>
</protein>
<evidence type="ECO:0000256" key="4">
    <source>
        <dbReference type="ARBA" id="ARBA00023136"/>
    </source>
</evidence>
<dbReference type="EMBL" id="JABBVZ010000058">
    <property type="protein sequence ID" value="NMP23602.1"/>
    <property type="molecule type" value="Genomic_DNA"/>
</dbReference>
<dbReference type="Pfam" id="PF01988">
    <property type="entry name" value="VIT1"/>
    <property type="match status" value="1"/>
</dbReference>
<feature type="transmembrane region" description="Helical" evidence="5">
    <location>
        <begin position="182"/>
        <end position="199"/>
    </location>
</feature>
<feature type="transmembrane region" description="Helical" evidence="5">
    <location>
        <begin position="211"/>
        <end position="232"/>
    </location>
</feature>
<comment type="caution">
    <text evidence="6">The sequence shown here is derived from an EMBL/GenBank/DDBJ whole genome shotgun (WGS) entry which is preliminary data.</text>
</comment>
<keyword evidence="7" id="KW-1185">Reference proteome</keyword>
<dbReference type="InterPro" id="IPR008217">
    <property type="entry name" value="Ccc1_fam"/>
</dbReference>
<proteinExistence type="predicted"/>
<dbReference type="AlphaFoldDB" id="A0A7Y0L613"/>
<dbReference type="GO" id="GO:0012505">
    <property type="term" value="C:endomembrane system"/>
    <property type="evidence" value="ECO:0007669"/>
    <property type="project" value="UniProtKB-SubCell"/>
</dbReference>
<reference evidence="6 7" key="1">
    <citation type="submission" date="2020-04" db="EMBL/GenBank/DDBJ databases">
        <authorList>
            <person name="Zhang R."/>
            <person name="Schippers A."/>
        </authorList>
    </citation>
    <scope>NUCLEOTIDE SEQUENCE [LARGE SCALE GENOMIC DNA]</scope>
    <source>
        <strain evidence="6 7">DSM 109850</strain>
    </source>
</reference>
<evidence type="ECO:0000313" key="7">
    <source>
        <dbReference type="Proteomes" id="UP000533476"/>
    </source>
</evidence>
<sequence length="234" mass="24798">MKGSKPKQSKSQSGLIREGIFGFNDGLVATIGLVSGEALSHQPHTAIVIAGLSAVGAAVVSMAVGSFLATSSENDFMRREIQEQAQAIDRHPHRERHHVLRLLDEIGVPDEHNHEVAKSIIATRPRWLKFMVRENLGIHQNRAEAPLKNSLVMGSSVLIGSAPPILPYLFSLPLVTARDVSWSLSIIAALGLGMVKGVLTRTPLLKSALSFGVLVSLSALVGALIGMGLGALGA</sequence>
<feature type="transmembrane region" description="Helical" evidence="5">
    <location>
        <begin position="151"/>
        <end position="170"/>
    </location>
</feature>